<keyword evidence="4" id="KW-1185">Reference proteome</keyword>
<feature type="transmembrane region" description="Helical" evidence="1">
    <location>
        <begin position="73"/>
        <end position="91"/>
    </location>
</feature>
<dbReference type="Proteomes" id="UP001139089">
    <property type="component" value="Unassembled WGS sequence"/>
</dbReference>
<feature type="transmembrane region" description="Helical" evidence="1">
    <location>
        <begin position="139"/>
        <end position="160"/>
    </location>
</feature>
<dbReference type="RefSeq" id="WP_231811432.1">
    <property type="nucleotide sequence ID" value="NZ_JAJOZR010000001.1"/>
</dbReference>
<proteinExistence type="predicted"/>
<feature type="domain" description="DUF4126" evidence="2">
    <location>
        <begin position="3"/>
        <end position="155"/>
    </location>
</feature>
<reference evidence="3" key="1">
    <citation type="submission" date="2021-12" db="EMBL/GenBank/DDBJ databases">
        <authorList>
            <person name="Li Y."/>
        </authorList>
    </citation>
    <scope>NUCLEOTIDE SEQUENCE</scope>
    <source>
        <strain evidence="3">DKSPLA3</strain>
    </source>
</reference>
<accession>A0A9X1T5H4</accession>
<keyword evidence="1" id="KW-0812">Transmembrane</keyword>
<dbReference type="Pfam" id="PF13548">
    <property type="entry name" value="DUF4126"/>
    <property type="match status" value="1"/>
</dbReference>
<organism evidence="3 4">
    <name type="scientific">Rhizobium quercicola</name>
    <dbReference type="NCBI Taxonomy" id="2901226"/>
    <lineage>
        <taxon>Bacteria</taxon>
        <taxon>Pseudomonadati</taxon>
        <taxon>Pseudomonadota</taxon>
        <taxon>Alphaproteobacteria</taxon>
        <taxon>Hyphomicrobiales</taxon>
        <taxon>Rhizobiaceae</taxon>
        <taxon>Rhizobium/Agrobacterium group</taxon>
        <taxon>Rhizobium</taxon>
    </lineage>
</organism>
<evidence type="ECO:0000313" key="3">
    <source>
        <dbReference type="EMBL" id="MCD7107698.1"/>
    </source>
</evidence>
<dbReference type="EMBL" id="JAJOZR010000001">
    <property type="protein sequence ID" value="MCD7107698.1"/>
    <property type="molecule type" value="Genomic_DNA"/>
</dbReference>
<name>A0A9X1T5H4_9HYPH</name>
<gene>
    <name evidence="3" type="ORF">LRX75_01470</name>
</gene>
<dbReference type="AlphaFoldDB" id="A0A9X1T5H4"/>
<evidence type="ECO:0000259" key="2">
    <source>
        <dbReference type="Pfam" id="PF13548"/>
    </source>
</evidence>
<sequence length="162" mass="16377">MLLLLAFLIGVIAGLRAMTAPAAIAWAATLGWIDLSGSWASFMGSIWAAGILTVLALGEYVTDQLPTTPSRKVPVQFAIRVVVGALCGAVIGTPSGGWLICLFAGLLGAIAGTLGGAALRGRLAASFGRDRPAAFVEDAIAIIGAFLIMSALPVSASMPIPA</sequence>
<keyword evidence="1" id="KW-1133">Transmembrane helix</keyword>
<dbReference type="InterPro" id="IPR025196">
    <property type="entry name" value="DUF4126"/>
</dbReference>
<comment type="caution">
    <text evidence="3">The sequence shown here is derived from an EMBL/GenBank/DDBJ whole genome shotgun (WGS) entry which is preliminary data.</text>
</comment>
<feature type="transmembrane region" description="Helical" evidence="1">
    <location>
        <begin position="37"/>
        <end position="61"/>
    </location>
</feature>
<feature type="transmembrane region" description="Helical" evidence="1">
    <location>
        <begin position="97"/>
        <end position="119"/>
    </location>
</feature>
<evidence type="ECO:0000313" key="4">
    <source>
        <dbReference type="Proteomes" id="UP001139089"/>
    </source>
</evidence>
<evidence type="ECO:0000256" key="1">
    <source>
        <dbReference type="SAM" id="Phobius"/>
    </source>
</evidence>
<keyword evidence="1" id="KW-0472">Membrane</keyword>
<protein>
    <submittedName>
        <fullName evidence="3">DUF4126 family protein</fullName>
    </submittedName>
</protein>